<sequence length="334" mass="37051">MLTAADYRPPRWLRNAHVQSLLGTSGLRRWHGERALRDCGAVTTGHLIDGGDGVRLHGLHSTIPGTTPRGLALLLHGWEGSAESSYMRLTAAQLLRRGFEVFRLNFRDHGDTHHLNEGIFHSNRIDEVVHAACDVADRFARRPLVVAGYSLGGNFALRLALRAPAAGLDLAHVSAVCPVLDPARTMESMERGLPVYMWYFERKWRGSLARKRELFPQVHAFDNQVLGLRMRPLTQWLVERHTEFGTLDNYFDGYSIAGSRLAALQVPASILMAADDPVIPVAGFDQLQLPADARLEISPWGGHCGFLENARLEGFAERWTAERLAAALPAARDS</sequence>
<comment type="similarity">
    <text evidence="1">Belongs to the AB hydrolase superfamily. AB hydrolase 4 family.</text>
</comment>
<feature type="domain" description="Serine aminopeptidase S33" evidence="2">
    <location>
        <begin position="67"/>
        <end position="287"/>
    </location>
</feature>
<dbReference type="InterPro" id="IPR050960">
    <property type="entry name" value="AB_hydrolase_4_sf"/>
</dbReference>
<dbReference type="InterPro" id="IPR012020">
    <property type="entry name" value="ABHD4"/>
</dbReference>
<dbReference type="GO" id="GO:0016787">
    <property type="term" value="F:hydrolase activity"/>
    <property type="evidence" value="ECO:0007669"/>
    <property type="project" value="UniProtKB-KW"/>
</dbReference>
<dbReference type="EMBL" id="JBHSNM010000004">
    <property type="protein sequence ID" value="MFC5570879.1"/>
    <property type="molecule type" value="Genomic_DNA"/>
</dbReference>
<dbReference type="PANTHER" id="PTHR10794">
    <property type="entry name" value="ABHYDROLASE DOMAIN-CONTAINING PROTEIN"/>
    <property type="match status" value="1"/>
</dbReference>
<organism evidence="3 4">
    <name type="scientific">Lysobacter yangpyeongensis</name>
    <dbReference type="NCBI Taxonomy" id="346182"/>
    <lineage>
        <taxon>Bacteria</taxon>
        <taxon>Pseudomonadati</taxon>
        <taxon>Pseudomonadota</taxon>
        <taxon>Gammaproteobacteria</taxon>
        <taxon>Lysobacterales</taxon>
        <taxon>Lysobacteraceae</taxon>
        <taxon>Lysobacter</taxon>
    </lineage>
</organism>
<keyword evidence="4" id="KW-1185">Reference proteome</keyword>
<comment type="caution">
    <text evidence="3">The sequence shown here is derived from an EMBL/GenBank/DDBJ whole genome shotgun (WGS) entry which is preliminary data.</text>
</comment>
<evidence type="ECO:0000256" key="1">
    <source>
        <dbReference type="ARBA" id="ARBA00010884"/>
    </source>
</evidence>
<protein>
    <submittedName>
        <fullName evidence="3">YheT family hydrolase</fullName>
    </submittedName>
</protein>
<reference evidence="4" key="1">
    <citation type="journal article" date="2019" name="Int. J. Syst. Evol. Microbiol.">
        <title>The Global Catalogue of Microorganisms (GCM) 10K type strain sequencing project: providing services to taxonomists for standard genome sequencing and annotation.</title>
        <authorList>
            <consortium name="The Broad Institute Genomics Platform"/>
            <consortium name="The Broad Institute Genome Sequencing Center for Infectious Disease"/>
            <person name="Wu L."/>
            <person name="Ma J."/>
        </authorList>
    </citation>
    <scope>NUCLEOTIDE SEQUENCE [LARGE SCALE GENOMIC DNA]</scope>
    <source>
        <strain evidence="4">KACC 11407</strain>
    </source>
</reference>
<dbReference type="InterPro" id="IPR022742">
    <property type="entry name" value="Hydrolase_4"/>
</dbReference>
<name>A0ABW0SPG1_9GAMM</name>
<dbReference type="RefSeq" id="WP_386755375.1">
    <property type="nucleotide sequence ID" value="NZ_JBHSNM010000004.1"/>
</dbReference>
<evidence type="ECO:0000259" key="2">
    <source>
        <dbReference type="Pfam" id="PF12146"/>
    </source>
</evidence>
<accession>A0ABW0SPG1</accession>
<dbReference type="Proteomes" id="UP001596036">
    <property type="component" value="Unassembled WGS sequence"/>
</dbReference>
<evidence type="ECO:0000313" key="3">
    <source>
        <dbReference type="EMBL" id="MFC5570879.1"/>
    </source>
</evidence>
<dbReference type="PIRSF" id="PIRSF005211">
    <property type="entry name" value="Ab_hydro_YheT"/>
    <property type="match status" value="1"/>
</dbReference>
<proteinExistence type="inferred from homology"/>
<keyword evidence="3" id="KW-0378">Hydrolase</keyword>
<dbReference type="SUPFAM" id="SSF53474">
    <property type="entry name" value="alpha/beta-Hydrolases"/>
    <property type="match status" value="1"/>
</dbReference>
<dbReference type="InterPro" id="IPR029058">
    <property type="entry name" value="AB_hydrolase_fold"/>
</dbReference>
<dbReference type="Gene3D" id="3.40.50.1820">
    <property type="entry name" value="alpha/beta hydrolase"/>
    <property type="match status" value="1"/>
</dbReference>
<evidence type="ECO:0000313" key="4">
    <source>
        <dbReference type="Proteomes" id="UP001596036"/>
    </source>
</evidence>
<dbReference type="Pfam" id="PF12146">
    <property type="entry name" value="Hydrolase_4"/>
    <property type="match status" value="1"/>
</dbReference>
<gene>
    <name evidence="3" type="ORF">ACFPN1_12490</name>
</gene>
<dbReference type="PANTHER" id="PTHR10794:SF63">
    <property type="entry name" value="ALPHA_BETA HYDROLASE 1, ISOFORM A"/>
    <property type="match status" value="1"/>
</dbReference>